<dbReference type="SMR" id="A2E4B9"/>
<feature type="compositionally biased region" description="Low complexity" evidence="1">
    <location>
        <begin position="190"/>
        <end position="213"/>
    </location>
</feature>
<keyword evidence="3" id="KW-1185">Reference proteome</keyword>
<dbReference type="InParanoid" id="A2E4B9"/>
<gene>
    <name evidence="2" type="ORF">TVAG_128680</name>
</gene>
<feature type="compositionally biased region" description="Basic and acidic residues" evidence="1">
    <location>
        <begin position="58"/>
        <end position="70"/>
    </location>
</feature>
<evidence type="ECO:0000256" key="1">
    <source>
        <dbReference type="SAM" id="MobiDB-lite"/>
    </source>
</evidence>
<evidence type="ECO:0000313" key="2">
    <source>
        <dbReference type="EMBL" id="EAY12454.1"/>
    </source>
</evidence>
<dbReference type="Proteomes" id="UP000001542">
    <property type="component" value="Unassembled WGS sequence"/>
</dbReference>
<accession>A2E4B9</accession>
<sequence length="284" mass="32606">MESKEEAKETVEKVVDAIFGKDEEKPENKVPANDGNPETEKNEDETQNNQSEVPASQNDEKPPPNQQEIREQQLNEQIAQLEEQNKIFEAELAQKKALIQNVSSIFYKLISSGVDLTRYPEVEYDLLEQRLGSPVLPRDLQLEQNLDPIVYKIVKEDPYFEDVLSNNEFIDKCIKLYDEHQQSKSELMETQSKSQIHQSSTSSISTSPTKAKTVIQGSTKESDQQVNFARDLNALLDIKFKLIDQITEIKKARKERLEKEKEAEKSKTRKVIQLKIHNSTSSIE</sequence>
<feature type="compositionally biased region" description="Basic and acidic residues" evidence="1">
    <location>
        <begin position="1"/>
        <end position="28"/>
    </location>
</feature>
<dbReference type="KEGG" id="tva:4770421"/>
<evidence type="ECO:0000313" key="3">
    <source>
        <dbReference type="Proteomes" id="UP000001542"/>
    </source>
</evidence>
<feature type="compositionally biased region" description="Polar residues" evidence="1">
    <location>
        <begin position="47"/>
        <end position="57"/>
    </location>
</feature>
<organism evidence="2 3">
    <name type="scientific">Trichomonas vaginalis (strain ATCC PRA-98 / G3)</name>
    <dbReference type="NCBI Taxonomy" id="412133"/>
    <lineage>
        <taxon>Eukaryota</taxon>
        <taxon>Metamonada</taxon>
        <taxon>Parabasalia</taxon>
        <taxon>Trichomonadida</taxon>
        <taxon>Trichomonadidae</taxon>
        <taxon>Trichomonas</taxon>
    </lineage>
</organism>
<dbReference type="VEuPathDB" id="TrichDB:TVAGG3_0018290"/>
<reference evidence="2" key="2">
    <citation type="journal article" date="2007" name="Science">
        <title>Draft genome sequence of the sexually transmitted pathogen Trichomonas vaginalis.</title>
        <authorList>
            <person name="Carlton J.M."/>
            <person name="Hirt R.P."/>
            <person name="Silva J.C."/>
            <person name="Delcher A.L."/>
            <person name="Schatz M."/>
            <person name="Zhao Q."/>
            <person name="Wortman J.R."/>
            <person name="Bidwell S.L."/>
            <person name="Alsmark U.C.M."/>
            <person name="Besteiro S."/>
            <person name="Sicheritz-Ponten T."/>
            <person name="Noel C.J."/>
            <person name="Dacks J.B."/>
            <person name="Foster P.G."/>
            <person name="Simillion C."/>
            <person name="Van de Peer Y."/>
            <person name="Miranda-Saavedra D."/>
            <person name="Barton G.J."/>
            <person name="Westrop G.D."/>
            <person name="Mueller S."/>
            <person name="Dessi D."/>
            <person name="Fiori P.L."/>
            <person name="Ren Q."/>
            <person name="Paulsen I."/>
            <person name="Zhang H."/>
            <person name="Bastida-Corcuera F.D."/>
            <person name="Simoes-Barbosa A."/>
            <person name="Brown M.T."/>
            <person name="Hayes R.D."/>
            <person name="Mukherjee M."/>
            <person name="Okumura C.Y."/>
            <person name="Schneider R."/>
            <person name="Smith A.J."/>
            <person name="Vanacova S."/>
            <person name="Villalvazo M."/>
            <person name="Haas B.J."/>
            <person name="Pertea M."/>
            <person name="Feldblyum T.V."/>
            <person name="Utterback T.R."/>
            <person name="Shu C.L."/>
            <person name="Osoegawa K."/>
            <person name="de Jong P.J."/>
            <person name="Hrdy I."/>
            <person name="Horvathova L."/>
            <person name="Zubacova Z."/>
            <person name="Dolezal P."/>
            <person name="Malik S.B."/>
            <person name="Logsdon J.M. Jr."/>
            <person name="Henze K."/>
            <person name="Gupta A."/>
            <person name="Wang C.C."/>
            <person name="Dunne R.L."/>
            <person name="Upcroft J.A."/>
            <person name="Upcroft P."/>
            <person name="White O."/>
            <person name="Salzberg S.L."/>
            <person name="Tang P."/>
            <person name="Chiu C.-H."/>
            <person name="Lee Y.-S."/>
            <person name="Embley T.M."/>
            <person name="Coombs G.H."/>
            <person name="Mottram J.C."/>
            <person name="Tachezy J."/>
            <person name="Fraser-Liggett C.M."/>
            <person name="Johnson P.J."/>
        </authorList>
    </citation>
    <scope>NUCLEOTIDE SEQUENCE [LARGE SCALE GENOMIC DNA]</scope>
    <source>
        <strain evidence="2">G3</strain>
    </source>
</reference>
<feature type="compositionally biased region" description="Basic and acidic residues" evidence="1">
    <location>
        <begin position="255"/>
        <end position="266"/>
    </location>
</feature>
<protein>
    <submittedName>
        <fullName evidence="2">Uncharacterized protein</fullName>
    </submittedName>
</protein>
<dbReference type="VEuPathDB" id="TrichDB:TVAG_128680"/>
<feature type="region of interest" description="Disordered" evidence="1">
    <location>
        <begin position="255"/>
        <end position="284"/>
    </location>
</feature>
<feature type="region of interest" description="Disordered" evidence="1">
    <location>
        <begin position="185"/>
        <end position="220"/>
    </location>
</feature>
<reference evidence="2" key="1">
    <citation type="submission" date="2006-10" db="EMBL/GenBank/DDBJ databases">
        <authorList>
            <person name="Amadeo P."/>
            <person name="Zhao Q."/>
            <person name="Wortman J."/>
            <person name="Fraser-Liggett C."/>
            <person name="Carlton J."/>
        </authorList>
    </citation>
    <scope>NUCLEOTIDE SEQUENCE</scope>
    <source>
        <strain evidence="2">G3</strain>
    </source>
</reference>
<proteinExistence type="predicted"/>
<dbReference type="RefSeq" id="XP_001324677.1">
    <property type="nucleotide sequence ID" value="XM_001324642.1"/>
</dbReference>
<dbReference type="AlphaFoldDB" id="A2E4B9"/>
<name>A2E4B9_TRIV3</name>
<dbReference type="EMBL" id="DS113301">
    <property type="protein sequence ID" value="EAY12454.1"/>
    <property type="molecule type" value="Genomic_DNA"/>
</dbReference>
<feature type="region of interest" description="Disordered" evidence="1">
    <location>
        <begin position="1"/>
        <end position="70"/>
    </location>
</feature>